<evidence type="ECO:0000313" key="3">
    <source>
        <dbReference type="EMBL" id="MEQ2163942.1"/>
    </source>
</evidence>
<dbReference type="Proteomes" id="UP001476798">
    <property type="component" value="Unassembled WGS sequence"/>
</dbReference>
<evidence type="ECO:0000313" key="4">
    <source>
        <dbReference type="Proteomes" id="UP001476798"/>
    </source>
</evidence>
<protein>
    <submittedName>
        <fullName evidence="3">DIP2 disco-interacting protein 2 C</fullName>
    </submittedName>
</protein>
<comment type="caution">
    <text evidence="3">The sequence shown here is derived from an EMBL/GenBank/DDBJ whole genome shotgun (WGS) entry which is preliminary data.</text>
</comment>
<proteinExistence type="predicted"/>
<evidence type="ECO:0000256" key="1">
    <source>
        <dbReference type="SAM" id="MobiDB-lite"/>
    </source>
</evidence>
<sequence length="675" mass="74620">MTFSAVMNSLHHHVDLGHVQPVSNLRCLHLSAVTACCSVVPAGIGHLSLKRKGALSVAENGGSLRRSCEFGSDMLWPPPLESEGRSRLGSCQGCDPITLKQSDHQTRLTECKDNRTWHWRGRNNESPLAVHSFSICSPLCPPPENHSAPPDVTGYSSDSSHSHTERHHMSNMGTIARSTQKYGNAERMETGDGVPVSSRVSAKIQQLVNTLKQPRRPPLREFFQPDPNQPRPEGAEMMPVRGEPLGVVTNWPLSLEAALQRWGTISPKAPCLTSLDTAGKPLYVLTYGKLWSRSIKLAYNILHKLGSKQEPMVRPGDRVALVFPNNDPVAFMVAFYGCLLAEVVPVPIEVPLSRKDAGSQQIGFLLGSCGVTVALTSDACHKGLPKSATGEIPQFKGWPKLLWFVTESKHLSKPPRDWFPHIKDANNDTAYIEYKTCKDGSVLGVTITRIALLTHCQALTQSCSYTEAETIVNVLDFKKDVGLWHGILTVRSPPVSRSNIRSFYLCVAFRLIIDAKPTFKLQNNHRWRLECRTWCECVCLQSVMNMMHVISVPYSLMKVNPLSWIQKVCQYKGQTQSPTHHSALFACLSNRLNTNSLRVFLPAAKVACVKSRDMHWALVAHKDQKDINLSSLRMLLVADGSNPCKVPLSDESPALIPAQVASGRRYQGSGGTLWG</sequence>
<dbReference type="EMBL" id="JAHRIO010020034">
    <property type="protein sequence ID" value="MEQ2163942.1"/>
    <property type="molecule type" value="Genomic_DNA"/>
</dbReference>
<accession>A0ABV0MXZ0</accession>
<evidence type="ECO:0000259" key="2">
    <source>
        <dbReference type="Pfam" id="PF00501"/>
    </source>
</evidence>
<dbReference type="InterPro" id="IPR000873">
    <property type="entry name" value="AMP-dep_synth/lig_dom"/>
</dbReference>
<dbReference type="PANTHER" id="PTHR22754:SF33">
    <property type="entry name" value="DISCO-INTERACTING PROTEIN 2 HOMOLOG C"/>
    <property type="match status" value="1"/>
</dbReference>
<dbReference type="PANTHER" id="PTHR22754">
    <property type="entry name" value="DISCO-INTERACTING PROTEIN 2 DIP2 -RELATED"/>
    <property type="match status" value="1"/>
</dbReference>
<name>A0ABV0MXZ0_9TELE</name>
<keyword evidence="4" id="KW-1185">Reference proteome</keyword>
<dbReference type="Pfam" id="PF00501">
    <property type="entry name" value="AMP-binding"/>
    <property type="match status" value="1"/>
</dbReference>
<feature type="region of interest" description="Disordered" evidence="1">
    <location>
        <begin position="144"/>
        <end position="174"/>
    </location>
</feature>
<feature type="domain" description="AMP-dependent synthetase/ligase" evidence="2">
    <location>
        <begin position="266"/>
        <end position="483"/>
    </location>
</feature>
<organism evidence="3 4">
    <name type="scientific">Goodea atripinnis</name>
    <dbReference type="NCBI Taxonomy" id="208336"/>
    <lineage>
        <taxon>Eukaryota</taxon>
        <taxon>Metazoa</taxon>
        <taxon>Chordata</taxon>
        <taxon>Craniata</taxon>
        <taxon>Vertebrata</taxon>
        <taxon>Euteleostomi</taxon>
        <taxon>Actinopterygii</taxon>
        <taxon>Neopterygii</taxon>
        <taxon>Teleostei</taxon>
        <taxon>Neoteleostei</taxon>
        <taxon>Acanthomorphata</taxon>
        <taxon>Ovalentaria</taxon>
        <taxon>Atherinomorphae</taxon>
        <taxon>Cyprinodontiformes</taxon>
        <taxon>Goodeidae</taxon>
        <taxon>Goodea</taxon>
    </lineage>
</organism>
<gene>
    <name evidence="3" type="primary">DIP2C_3</name>
    <name evidence="3" type="ORF">GOODEAATRI_001403</name>
</gene>
<reference evidence="3 4" key="1">
    <citation type="submission" date="2021-06" db="EMBL/GenBank/DDBJ databases">
        <authorList>
            <person name="Palmer J.M."/>
        </authorList>
    </citation>
    <scope>NUCLEOTIDE SEQUENCE [LARGE SCALE GENOMIC DNA]</scope>
    <source>
        <strain evidence="3 4">GA_2019</strain>
        <tissue evidence="3">Muscle</tissue>
    </source>
</reference>
<dbReference type="SUPFAM" id="SSF56801">
    <property type="entry name" value="Acetyl-CoA synthetase-like"/>
    <property type="match status" value="1"/>
</dbReference>
<dbReference type="Gene3D" id="3.40.50.12780">
    <property type="entry name" value="N-terminal domain of ligase-like"/>
    <property type="match status" value="1"/>
</dbReference>
<dbReference type="InterPro" id="IPR042099">
    <property type="entry name" value="ANL_N_sf"/>
</dbReference>